<protein>
    <submittedName>
        <fullName evidence="1">DUF1776-domain-containing protein</fullName>
    </submittedName>
</protein>
<dbReference type="Pfam" id="PF08643">
    <property type="entry name" value="DUF1776"/>
    <property type="match status" value="1"/>
</dbReference>
<dbReference type="InterPro" id="IPR036291">
    <property type="entry name" value="NAD(P)-bd_dom_sf"/>
</dbReference>
<dbReference type="SUPFAM" id="SSF51735">
    <property type="entry name" value="NAD(P)-binding Rossmann-fold domains"/>
    <property type="match status" value="1"/>
</dbReference>
<reference evidence="1" key="1">
    <citation type="journal article" date="2020" name="Stud. Mycol.">
        <title>101 Dothideomycetes genomes: a test case for predicting lifestyles and emergence of pathogens.</title>
        <authorList>
            <person name="Haridas S."/>
            <person name="Albert R."/>
            <person name="Binder M."/>
            <person name="Bloem J."/>
            <person name="Labutti K."/>
            <person name="Salamov A."/>
            <person name="Andreopoulos B."/>
            <person name="Baker S."/>
            <person name="Barry K."/>
            <person name="Bills G."/>
            <person name="Bluhm B."/>
            <person name="Cannon C."/>
            <person name="Castanera R."/>
            <person name="Culley D."/>
            <person name="Daum C."/>
            <person name="Ezra D."/>
            <person name="Gonzalez J."/>
            <person name="Henrissat B."/>
            <person name="Kuo A."/>
            <person name="Liang C."/>
            <person name="Lipzen A."/>
            <person name="Lutzoni F."/>
            <person name="Magnuson J."/>
            <person name="Mondo S."/>
            <person name="Nolan M."/>
            <person name="Ohm R."/>
            <person name="Pangilinan J."/>
            <person name="Park H.-J."/>
            <person name="Ramirez L."/>
            <person name="Alfaro M."/>
            <person name="Sun H."/>
            <person name="Tritt A."/>
            <person name="Yoshinaga Y."/>
            <person name="Zwiers L.-H."/>
            <person name="Turgeon B."/>
            <person name="Goodwin S."/>
            <person name="Spatafora J."/>
            <person name="Crous P."/>
            <person name="Grigoriev I."/>
        </authorList>
    </citation>
    <scope>NUCLEOTIDE SEQUENCE</scope>
    <source>
        <strain evidence="1">CBS 113979</strain>
    </source>
</reference>
<evidence type="ECO:0000313" key="2">
    <source>
        <dbReference type="Proteomes" id="UP000800041"/>
    </source>
</evidence>
<dbReference type="OrthoDB" id="5308060at2759"/>
<keyword evidence="2" id="KW-1185">Reference proteome</keyword>
<dbReference type="Gene3D" id="3.40.50.720">
    <property type="entry name" value="NAD(P)-binding Rossmann-like Domain"/>
    <property type="match status" value="1"/>
</dbReference>
<gene>
    <name evidence="1" type="ORF">K402DRAFT_345888</name>
</gene>
<dbReference type="PANTHER" id="PTHR43313">
    <property type="entry name" value="SHORT-CHAIN DEHYDROGENASE/REDUCTASE FAMILY 9C"/>
    <property type="match status" value="1"/>
</dbReference>
<dbReference type="PANTHER" id="PTHR43313:SF1">
    <property type="entry name" value="3BETA-HYDROXYSTEROID DEHYDROGENASE DHS-16"/>
    <property type="match status" value="1"/>
</dbReference>
<name>A0A6G1HGG3_9PEZI</name>
<evidence type="ECO:0000313" key="1">
    <source>
        <dbReference type="EMBL" id="KAF1992157.1"/>
    </source>
</evidence>
<organism evidence="1 2">
    <name type="scientific">Aulographum hederae CBS 113979</name>
    <dbReference type="NCBI Taxonomy" id="1176131"/>
    <lineage>
        <taxon>Eukaryota</taxon>
        <taxon>Fungi</taxon>
        <taxon>Dikarya</taxon>
        <taxon>Ascomycota</taxon>
        <taxon>Pezizomycotina</taxon>
        <taxon>Dothideomycetes</taxon>
        <taxon>Pleosporomycetidae</taxon>
        <taxon>Aulographales</taxon>
        <taxon>Aulographaceae</taxon>
    </lineage>
</organism>
<dbReference type="Proteomes" id="UP000800041">
    <property type="component" value="Unassembled WGS sequence"/>
</dbReference>
<accession>A0A6G1HGG3</accession>
<dbReference type="InterPro" id="IPR013952">
    <property type="entry name" value="DUF1776_fun"/>
</dbReference>
<dbReference type="AlphaFoldDB" id="A0A6G1HGG3"/>
<proteinExistence type="predicted"/>
<sequence>MSSDDQHFLDYLSALPNTLVSFTSTLADATDRHIDSVATSIRSTLSHSTWLPSSARPSPPPPPPVHLAHVPKGVIASTLGWADRHRAVTAGLVAFFVVGGWAGWREYAGKGRRGKRRARRAANGARTEVVVVAGRVGSAMVKSVALDLERRGFIVYIVVDSVEEEAVVKDVVSRPDVRALFLEVGDAASMQASLTRFHNILSNPHHAFPGASSHTLRLTALLVIPSPTFPSTTSTSSLPTPVISDALNAKVLAPIATIQAFTPLLLEARARLLVLSPSIISSLRPAGHALEATVGGATQGFVASLARELGPRGVHVCEFRLGTFDQGSLRGRAMPEDYEYGQSNPQRALGTWTLANGKALVEKKLKRVKGKGSAARELHHAVFDALTVRRPARVWHVGRGSMVYDVLGGWMPEGLVGWMMGAGKVGEMGDEETAGGGGLEDSLYWEKV</sequence>
<dbReference type="EMBL" id="ML977138">
    <property type="protein sequence ID" value="KAF1992157.1"/>
    <property type="molecule type" value="Genomic_DNA"/>
</dbReference>